<dbReference type="EMBL" id="OX597838">
    <property type="protein sequence ID" value="CAI9740999.1"/>
    <property type="molecule type" value="Genomic_DNA"/>
</dbReference>
<feature type="compositionally biased region" description="Basic residues" evidence="1">
    <location>
        <begin position="13"/>
        <end position="28"/>
    </location>
</feature>
<keyword evidence="3" id="KW-1185">Reference proteome</keyword>
<protein>
    <submittedName>
        <fullName evidence="2">Uncharacterized protein</fullName>
    </submittedName>
</protein>
<evidence type="ECO:0000313" key="2">
    <source>
        <dbReference type="EMBL" id="CAI9740999.1"/>
    </source>
</evidence>
<feature type="compositionally biased region" description="Basic and acidic residues" evidence="1">
    <location>
        <begin position="1"/>
        <end position="12"/>
    </location>
</feature>
<name>A0AA36BVY4_OCTVU</name>
<reference evidence="2" key="1">
    <citation type="submission" date="2023-08" db="EMBL/GenBank/DDBJ databases">
        <authorList>
            <person name="Alioto T."/>
            <person name="Alioto T."/>
            <person name="Gomez Garrido J."/>
        </authorList>
    </citation>
    <scope>NUCLEOTIDE SEQUENCE</scope>
</reference>
<evidence type="ECO:0000313" key="3">
    <source>
        <dbReference type="Proteomes" id="UP001162480"/>
    </source>
</evidence>
<accession>A0AA36BVY4</accession>
<sequence>MDTHALKEETKHPLHKHREAQRKRRRKDSGRGGNSLGGEIKENATKTHRLLYRITVARSHVITGSVITGSVITGSAITGNSSSKSHLYRYLQI</sequence>
<dbReference type="Proteomes" id="UP001162480">
    <property type="component" value="Chromosome 25"/>
</dbReference>
<evidence type="ECO:0000256" key="1">
    <source>
        <dbReference type="SAM" id="MobiDB-lite"/>
    </source>
</evidence>
<feature type="region of interest" description="Disordered" evidence="1">
    <location>
        <begin position="1"/>
        <end position="42"/>
    </location>
</feature>
<dbReference type="AlphaFoldDB" id="A0AA36BVY4"/>
<gene>
    <name evidence="2" type="ORF">OCTVUL_1B008774</name>
</gene>
<proteinExistence type="predicted"/>
<organism evidence="2 3">
    <name type="scientific">Octopus vulgaris</name>
    <name type="common">Common octopus</name>
    <dbReference type="NCBI Taxonomy" id="6645"/>
    <lineage>
        <taxon>Eukaryota</taxon>
        <taxon>Metazoa</taxon>
        <taxon>Spiralia</taxon>
        <taxon>Lophotrochozoa</taxon>
        <taxon>Mollusca</taxon>
        <taxon>Cephalopoda</taxon>
        <taxon>Coleoidea</taxon>
        <taxon>Octopodiformes</taxon>
        <taxon>Octopoda</taxon>
        <taxon>Incirrata</taxon>
        <taxon>Octopodidae</taxon>
        <taxon>Octopus</taxon>
    </lineage>
</organism>